<name>L1JA79_GUITC</name>
<dbReference type="OrthoDB" id="10264072at2759"/>
<dbReference type="InterPro" id="IPR036236">
    <property type="entry name" value="Znf_C2H2_sf"/>
</dbReference>
<dbReference type="GeneID" id="17302091"/>
<dbReference type="SUPFAM" id="SSF57667">
    <property type="entry name" value="beta-beta-alpha zinc fingers"/>
    <property type="match status" value="1"/>
</dbReference>
<gene>
    <name evidence="11" type="ORF">GUITHDRAFT_138998</name>
</gene>
<keyword evidence="2" id="KW-0479">Metal-binding</keyword>
<evidence type="ECO:0000256" key="8">
    <source>
        <dbReference type="PROSITE-ProRule" id="PRU00042"/>
    </source>
</evidence>
<evidence type="ECO:0000256" key="1">
    <source>
        <dbReference type="ARBA" id="ARBA00004123"/>
    </source>
</evidence>
<keyword evidence="5" id="KW-0862">Zinc</keyword>
<dbReference type="PROSITE" id="PS00028">
    <property type="entry name" value="ZINC_FINGER_C2H2_1"/>
    <property type="match status" value="2"/>
</dbReference>
<dbReference type="GO" id="GO:0008270">
    <property type="term" value="F:zinc ion binding"/>
    <property type="evidence" value="ECO:0007669"/>
    <property type="project" value="UniProtKB-KW"/>
</dbReference>
<evidence type="ECO:0000256" key="2">
    <source>
        <dbReference type="ARBA" id="ARBA00022723"/>
    </source>
</evidence>
<dbReference type="Proteomes" id="UP000011087">
    <property type="component" value="Unassembled WGS sequence"/>
</dbReference>
<dbReference type="GO" id="GO:0031519">
    <property type="term" value="C:PcG protein complex"/>
    <property type="evidence" value="ECO:0007669"/>
    <property type="project" value="TreeGrafter"/>
</dbReference>
<reference evidence="11 13" key="1">
    <citation type="journal article" date="2012" name="Nature">
        <title>Algal genomes reveal evolutionary mosaicism and the fate of nucleomorphs.</title>
        <authorList>
            <consortium name="DOE Joint Genome Institute"/>
            <person name="Curtis B.A."/>
            <person name="Tanifuji G."/>
            <person name="Burki F."/>
            <person name="Gruber A."/>
            <person name="Irimia M."/>
            <person name="Maruyama S."/>
            <person name="Arias M.C."/>
            <person name="Ball S.G."/>
            <person name="Gile G.H."/>
            <person name="Hirakawa Y."/>
            <person name="Hopkins J.F."/>
            <person name="Kuo A."/>
            <person name="Rensing S.A."/>
            <person name="Schmutz J."/>
            <person name="Symeonidi A."/>
            <person name="Elias M."/>
            <person name="Eveleigh R.J."/>
            <person name="Herman E.K."/>
            <person name="Klute M.J."/>
            <person name="Nakayama T."/>
            <person name="Obornik M."/>
            <person name="Reyes-Prieto A."/>
            <person name="Armbrust E.V."/>
            <person name="Aves S.J."/>
            <person name="Beiko R.G."/>
            <person name="Coutinho P."/>
            <person name="Dacks J.B."/>
            <person name="Durnford D.G."/>
            <person name="Fast N.M."/>
            <person name="Green B.R."/>
            <person name="Grisdale C.J."/>
            <person name="Hempel F."/>
            <person name="Henrissat B."/>
            <person name="Hoppner M.P."/>
            <person name="Ishida K."/>
            <person name="Kim E."/>
            <person name="Koreny L."/>
            <person name="Kroth P.G."/>
            <person name="Liu Y."/>
            <person name="Malik S.B."/>
            <person name="Maier U.G."/>
            <person name="McRose D."/>
            <person name="Mock T."/>
            <person name="Neilson J.A."/>
            <person name="Onodera N.T."/>
            <person name="Poole A.M."/>
            <person name="Pritham E.J."/>
            <person name="Richards T.A."/>
            <person name="Rocap G."/>
            <person name="Roy S.W."/>
            <person name="Sarai C."/>
            <person name="Schaack S."/>
            <person name="Shirato S."/>
            <person name="Slamovits C.H."/>
            <person name="Spencer D.F."/>
            <person name="Suzuki S."/>
            <person name="Worden A.Z."/>
            <person name="Zauner S."/>
            <person name="Barry K."/>
            <person name="Bell C."/>
            <person name="Bharti A.K."/>
            <person name="Crow J.A."/>
            <person name="Grimwood J."/>
            <person name="Kramer R."/>
            <person name="Lindquist E."/>
            <person name="Lucas S."/>
            <person name="Salamov A."/>
            <person name="McFadden G.I."/>
            <person name="Lane C.E."/>
            <person name="Keeling P.J."/>
            <person name="Gray M.W."/>
            <person name="Grigoriev I.V."/>
            <person name="Archibald J.M."/>
        </authorList>
    </citation>
    <scope>NUCLEOTIDE SEQUENCE</scope>
    <source>
        <strain evidence="11 13">CCMP2712</strain>
    </source>
</reference>
<dbReference type="GO" id="GO:0005667">
    <property type="term" value="C:transcription regulator complex"/>
    <property type="evidence" value="ECO:0007669"/>
    <property type="project" value="TreeGrafter"/>
</dbReference>
<reference evidence="12" key="3">
    <citation type="submission" date="2015-06" db="UniProtKB">
        <authorList>
            <consortium name="EnsemblProtists"/>
        </authorList>
    </citation>
    <scope>IDENTIFICATION</scope>
</reference>
<dbReference type="PANTHER" id="PTHR14003">
    <property type="entry name" value="TRANSCRIPTIONAL REPRESSOR PROTEIN YY"/>
    <property type="match status" value="1"/>
</dbReference>
<feature type="region of interest" description="Disordered" evidence="9">
    <location>
        <begin position="291"/>
        <end position="321"/>
    </location>
</feature>
<dbReference type="PROSITE" id="PS50157">
    <property type="entry name" value="ZINC_FINGER_C2H2_2"/>
    <property type="match status" value="2"/>
</dbReference>
<organism evidence="11">
    <name type="scientific">Guillardia theta (strain CCMP2712)</name>
    <name type="common">Cryptophyte</name>
    <dbReference type="NCBI Taxonomy" id="905079"/>
    <lineage>
        <taxon>Eukaryota</taxon>
        <taxon>Cryptophyceae</taxon>
        <taxon>Pyrenomonadales</taxon>
        <taxon>Geminigeraceae</taxon>
        <taxon>Guillardia</taxon>
    </lineage>
</organism>
<dbReference type="PANTHER" id="PTHR14003:SF19">
    <property type="entry name" value="YY2 TRANSCRIPTION FACTOR"/>
    <property type="match status" value="1"/>
</dbReference>
<protein>
    <recommendedName>
        <fullName evidence="10">C2H2-type domain-containing protein</fullName>
    </recommendedName>
</protein>
<evidence type="ECO:0000256" key="6">
    <source>
        <dbReference type="ARBA" id="ARBA00023125"/>
    </source>
</evidence>
<evidence type="ECO:0000256" key="4">
    <source>
        <dbReference type="ARBA" id="ARBA00022771"/>
    </source>
</evidence>
<dbReference type="STRING" id="905079.L1JA79"/>
<dbReference type="FunFam" id="3.30.160.60:FF:000104">
    <property type="entry name" value="Transcriptional repressor protein YY1"/>
    <property type="match status" value="1"/>
</dbReference>
<evidence type="ECO:0000256" key="9">
    <source>
        <dbReference type="SAM" id="MobiDB-lite"/>
    </source>
</evidence>
<dbReference type="RefSeq" id="XP_005832406.1">
    <property type="nucleotide sequence ID" value="XM_005832349.1"/>
</dbReference>
<dbReference type="EnsemblProtists" id="EKX45426">
    <property type="protein sequence ID" value="EKX45426"/>
    <property type="gene ID" value="GUITHDRAFT_138998"/>
</dbReference>
<dbReference type="EMBL" id="JH992999">
    <property type="protein sequence ID" value="EKX45426.1"/>
    <property type="molecule type" value="Genomic_DNA"/>
</dbReference>
<keyword evidence="7" id="KW-0539">Nucleus</keyword>
<dbReference type="KEGG" id="gtt:GUITHDRAFT_138998"/>
<keyword evidence="3" id="KW-0677">Repeat</keyword>
<feature type="region of interest" description="Disordered" evidence="9">
    <location>
        <begin position="116"/>
        <end position="139"/>
    </location>
</feature>
<proteinExistence type="predicted"/>
<dbReference type="GO" id="GO:0000981">
    <property type="term" value="F:DNA-binding transcription factor activity, RNA polymerase II-specific"/>
    <property type="evidence" value="ECO:0007669"/>
    <property type="project" value="TreeGrafter"/>
</dbReference>
<dbReference type="Gene3D" id="3.30.160.60">
    <property type="entry name" value="Classic Zinc Finger"/>
    <property type="match status" value="2"/>
</dbReference>
<evidence type="ECO:0000313" key="12">
    <source>
        <dbReference type="EnsemblProtists" id="EKX45426"/>
    </source>
</evidence>
<sequence length="321" mass="34997">MAAMSGALVMGELCWKRGNARRVQRKGYVLYEAGSFELPKRCERCKRAKKGAQYCFDAGHHLNPGDPRPVKAKRTQPPTSGNSTAAVQSMDIAEQALEPNQDLLEVSKTAGAGQGALAENDEGENGEMSNATFDPKKRPRHWARRAVPIQLIGGEEIHIMKWVTDTARKLSSKEESFTSAEAQEALKRKAALAQGRKLFTCSWPNCAKSFFESSRLKRHMLVHTGERPFKCPVEGCGKSFSLDFNLRSHLRAIHGHSYASAWQVCDAFMRLQELPCGLPVLTAAQTCKAAGTGTNPKDDKGSLGPGGSMEAGMDGEEAGME</sequence>
<dbReference type="GO" id="GO:0000978">
    <property type="term" value="F:RNA polymerase II cis-regulatory region sequence-specific DNA binding"/>
    <property type="evidence" value="ECO:0007669"/>
    <property type="project" value="TreeGrafter"/>
</dbReference>
<evidence type="ECO:0000313" key="11">
    <source>
        <dbReference type="EMBL" id="EKX45426.1"/>
    </source>
</evidence>
<feature type="region of interest" description="Disordered" evidence="9">
    <location>
        <begin position="59"/>
        <end position="86"/>
    </location>
</feature>
<evidence type="ECO:0000259" key="10">
    <source>
        <dbReference type="PROSITE" id="PS50157"/>
    </source>
</evidence>
<dbReference type="PaxDb" id="55529-EKX45426"/>
<feature type="domain" description="C2H2-type" evidence="10">
    <location>
        <begin position="229"/>
        <end position="259"/>
    </location>
</feature>
<feature type="compositionally biased region" description="Polar residues" evidence="9">
    <location>
        <begin position="76"/>
        <end position="86"/>
    </location>
</feature>
<evidence type="ECO:0000256" key="3">
    <source>
        <dbReference type="ARBA" id="ARBA00022737"/>
    </source>
</evidence>
<dbReference type="Pfam" id="PF00096">
    <property type="entry name" value="zf-C2H2"/>
    <property type="match status" value="2"/>
</dbReference>
<dbReference type="eggNOG" id="KOG1721">
    <property type="taxonomic scope" value="Eukaryota"/>
</dbReference>
<feature type="domain" description="C2H2-type" evidence="10">
    <location>
        <begin position="199"/>
        <end position="228"/>
    </location>
</feature>
<dbReference type="HOGENOM" id="CLU_867251_0_0_1"/>
<dbReference type="InterPro" id="IPR013087">
    <property type="entry name" value="Znf_C2H2_type"/>
</dbReference>
<keyword evidence="4 8" id="KW-0863">Zinc-finger</keyword>
<dbReference type="GO" id="GO:0000785">
    <property type="term" value="C:chromatin"/>
    <property type="evidence" value="ECO:0007669"/>
    <property type="project" value="TreeGrafter"/>
</dbReference>
<comment type="subcellular location">
    <subcellularLocation>
        <location evidence="1">Nucleus</location>
    </subcellularLocation>
</comment>
<dbReference type="AlphaFoldDB" id="L1JA79"/>
<evidence type="ECO:0000256" key="5">
    <source>
        <dbReference type="ARBA" id="ARBA00022833"/>
    </source>
</evidence>
<reference evidence="13" key="2">
    <citation type="submission" date="2012-11" db="EMBL/GenBank/DDBJ databases">
        <authorList>
            <person name="Kuo A."/>
            <person name="Curtis B.A."/>
            <person name="Tanifuji G."/>
            <person name="Burki F."/>
            <person name="Gruber A."/>
            <person name="Irimia M."/>
            <person name="Maruyama S."/>
            <person name="Arias M.C."/>
            <person name="Ball S.G."/>
            <person name="Gile G.H."/>
            <person name="Hirakawa Y."/>
            <person name="Hopkins J.F."/>
            <person name="Rensing S.A."/>
            <person name="Schmutz J."/>
            <person name="Symeonidi A."/>
            <person name="Elias M."/>
            <person name="Eveleigh R.J."/>
            <person name="Herman E.K."/>
            <person name="Klute M.J."/>
            <person name="Nakayama T."/>
            <person name="Obornik M."/>
            <person name="Reyes-Prieto A."/>
            <person name="Armbrust E.V."/>
            <person name="Aves S.J."/>
            <person name="Beiko R.G."/>
            <person name="Coutinho P."/>
            <person name="Dacks J.B."/>
            <person name="Durnford D.G."/>
            <person name="Fast N.M."/>
            <person name="Green B.R."/>
            <person name="Grisdale C."/>
            <person name="Hempe F."/>
            <person name="Henrissat B."/>
            <person name="Hoppner M.P."/>
            <person name="Ishida K.-I."/>
            <person name="Kim E."/>
            <person name="Koreny L."/>
            <person name="Kroth P.G."/>
            <person name="Liu Y."/>
            <person name="Malik S.-B."/>
            <person name="Maier U.G."/>
            <person name="McRose D."/>
            <person name="Mock T."/>
            <person name="Neilson J.A."/>
            <person name="Onodera N.T."/>
            <person name="Poole A.M."/>
            <person name="Pritham E.J."/>
            <person name="Richards T.A."/>
            <person name="Rocap G."/>
            <person name="Roy S.W."/>
            <person name="Sarai C."/>
            <person name="Schaack S."/>
            <person name="Shirato S."/>
            <person name="Slamovits C.H."/>
            <person name="Spencer D.F."/>
            <person name="Suzuki S."/>
            <person name="Worden A.Z."/>
            <person name="Zauner S."/>
            <person name="Barry K."/>
            <person name="Bell C."/>
            <person name="Bharti A.K."/>
            <person name="Crow J.A."/>
            <person name="Grimwood J."/>
            <person name="Kramer R."/>
            <person name="Lindquist E."/>
            <person name="Lucas S."/>
            <person name="Salamov A."/>
            <person name="McFadden G.I."/>
            <person name="Lane C.E."/>
            <person name="Keeling P.J."/>
            <person name="Gray M.W."/>
            <person name="Grigoriev I.V."/>
            <person name="Archibald J.M."/>
        </authorList>
    </citation>
    <scope>NUCLEOTIDE SEQUENCE</scope>
    <source>
        <strain evidence="13">CCMP2712</strain>
    </source>
</reference>
<keyword evidence="6" id="KW-0238">DNA-binding</keyword>
<keyword evidence="13" id="KW-1185">Reference proteome</keyword>
<evidence type="ECO:0000256" key="7">
    <source>
        <dbReference type="ARBA" id="ARBA00023242"/>
    </source>
</evidence>
<dbReference type="FunFam" id="3.30.160.60:FF:000125">
    <property type="entry name" value="Putative zinc finger protein 143"/>
    <property type="match status" value="1"/>
</dbReference>
<accession>L1JA79</accession>
<evidence type="ECO:0000313" key="13">
    <source>
        <dbReference type="Proteomes" id="UP000011087"/>
    </source>
</evidence>
<dbReference type="SMART" id="SM00355">
    <property type="entry name" value="ZnF_C2H2"/>
    <property type="match status" value="2"/>
</dbReference>